<evidence type="ECO:0000313" key="4">
    <source>
        <dbReference type="Proteomes" id="UP000664940"/>
    </source>
</evidence>
<name>A0A833ZB04_9CHIR</name>
<comment type="caution">
    <text evidence="3">The sequence shown here is derived from an EMBL/GenBank/DDBJ whole genome shotgun (WGS) entry which is preliminary data.</text>
</comment>
<sequence length="571" mass="64754">MSRKGTGQLKIWDNDCILVDSSSDEEPDSFVARRTMRNGSVSFQVIDLDTDDDDAPPPEKQQSTSKVTNQAAPEQDSAPGAEYGGSPQEDEILDSSSDSLIKFAEQMPIVIISDDDSDVDLPVIIEDSASDEDQLASIKREMMQFTISPRNSSDTPSQPLSGNPSQPLSGNPSQPLNDPEAKLEIPGEKMPTDGEVLPAVDQPKKRKCKTKHLCVPPAVVKGQKRTRSLEEVPQPQPKRKRTKPAKSPSKRKGAESADPSCKRKRAELPSKRKRAGLPKRKPRAEKSPQPSHEHEHEHEHKHDSVAHLFGLGKCSSQDKNTSVSINRNLNCNIPGCFLRDIEKLKEYTGRNFKRNKDELVRRLYVLFNETVFDKKLPEKLEICWNKKMLRTAGLCSSTHSSKTAKRQTKIDISLKVCDSADRIRDTLAHELCHAASWLLNGIRTSHGYTWKYYARKCNLAHPELPLVTRFHNYKINYKIYYECTRCKARIGRYSRSLDTERSVCTSCKGRLVLLPLYRKDGTPIKPHVRPFAKYVKQHYRIVRKRMRNATHGDVMRKLSKGYFICKKNNTL</sequence>
<feature type="compositionally biased region" description="Basic residues" evidence="1">
    <location>
        <begin position="237"/>
        <end position="251"/>
    </location>
</feature>
<feature type="compositionally biased region" description="Basic residues" evidence="1">
    <location>
        <begin position="271"/>
        <end position="283"/>
    </location>
</feature>
<evidence type="ECO:0000256" key="1">
    <source>
        <dbReference type="SAM" id="MobiDB-lite"/>
    </source>
</evidence>
<gene>
    <name evidence="3" type="ORF">HJG60_012169</name>
</gene>
<dbReference type="PANTHER" id="PTHR23099:SF0">
    <property type="entry name" value="GERM CELL NUCLEAR ACIDIC PROTEIN"/>
    <property type="match status" value="1"/>
</dbReference>
<feature type="compositionally biased region" description="Basic and acidic residues" evidence="1">
    <location>
        <begin position="179"/>
        <end position="192"/>
    </location>
</feature>
<evidence type="ECO:0000259" key="2">
    <source>
        <dbReference type="SMART" id="SM00731"/>
    </source>
</evidence>
<dbReference type="Pfam" id="PF10263">
    <property type="entry name" value="SprT-like"/>
    <property type="match status" value="1"/>
</dbReference>
<feature type="compositionally biased region" description="Polar residues" evidence="1">
    <location>
        <begin position="145"/>
        <end position="176"/>
    </location>
</feature>
<feature type="compositionally biased region" description="Polar residues" evidence="1">
    <location>
        <begin position="60"/>
        <end position="72"/>
    </location>
</feature>
<feature type="region of interest" description="Disordered" evidence="1">
    <location>
        <begin position="41"/>
        <end position="99"/>
    </location>
</feature>
<feature type="compositionally biased region" description="Basic and acidic residues" evidence="1">
    <location>
        <begin position="291"/>
        <end position="303"/>
    </location>
</feature>
<accession>A0A833ZB04</accession>
<feature type="domain" description="SprT-like" evidence="2">
    <location>
        <begin position="357"/>
        <end position="514"/>
    </location>
</feature>
<evidence type="ECO:0000313" key="3">
    <source>
        <dbReference type="EMBL" id="KAF6090780.1"/>
    </source>
</evidence>
<proteinExistence type="predicted"/>
<dbReference type="InterPro" id="IPR006640">
    <property type="entry name" value="SprT-like_domain"/>
</dbReference>
<protein>
    <recommendedName>
        <fullName evidence="2">SprT-like domain-containing protein</fullName>
    </recommendedName>
</protein>
<reference evidence="3 4" key="1">
    <citation type="journal article" date="2020" name="Nature">
        <title>Six reference-quality genomes reveal evolution of bat adaptations.</title>
        <authorList>
            <person name="Jebb D."/>
            <person name="Huang Z."/>
            <person name="Pippel M."/>
            <person name="Hughes G.M."/>
            <person name="Lavrichenko K."/>
            <person name="Devanna P."/>
            <person name="Winkler S."/>
            <person name="Jermiin L.S."/>
            <person name="Skirmuntt E.C."/>
            <person name="Katzourakis A."/>
            <person name="Burkitt-Gray L."/>
            <person name="Ray D.A."/>
            <person name="Sullivan K.A.M."/>
            <person name="Roscito J.G."/>
            <person name="Kirilenko B.M."/>
            <person name="Davalos L.M."/>
            <person name="Corthals A.P."/>
            <person name="Power M.L."/>
            <person name="Jones G."/>
            <person name="Ransome R.D."/>
            <person name="Dechmann D.K.N."/>
            <person name="Locatelli A.G."/>
            <person name="Puechmaille S.J."/>
            <person name="Fedrigo O."/>
            <person name="Jarvis E.D."/>
            <person name="Hiller M."/>
            <person name="Vernes S.C."/>
            <person name="Myers E.W."/>
            <person name="Teeling E.C."/>
        </authorList>
    </citation>
    <scope>NUCLEOTIDE SEQUENCE [LARGE SCALE GENOMIC DNA]</scope>
    <source>
        <strain evidence="3">Bat1K_MPI-CBG_1</strain>
    </source>
</reference>
<organism evidence="3 4">
    <name type="scientific">Phyllostomus discolor</name>
    <name type="common">pale spear-nosed bat</name>
    <dbReference type="NCBI Taxonomy" id="89673"/>
    <lineage>
        <taxon>Eukaryota</taxon>
        <taxon>Metazoa</taxon>
        <taxon>Chordata</taxon>
        <taxon>Craniata</taxon>
        <taxon>Vertebrata</taxon>
        <taxon>Euteleostomi</taxon>
        <taxon>Mammalia</taxon>
        <taxon>Eutheria</taxon>
        <taxon>Laurasiatheria</taxon>
        <taxon>Chiroptera</taxon>
        <taxon>Yangochiroptera</taxon>
        <taxon>Phyllostomidae</taxon>
        <taxon>Phyllostominae</taxon>
        <taxon>Phyllostomus</taxon>
    </lineage>
</organism>
<dbReference type="AlphaFoldDB" id="A0A833ZB04"/>
<dbReference type="SMART" id="SM00731">
    <property type="entry name" value="SprT"/>
    <property type="match status" value="1"/>
</dbReference>
<dbReference type="EMBL" id="JABVXQ010000009">
    <property type="protein sequence ID" value="KAF6090780.1"/>
    <property type="molecule type" value="Genomic_DNA"/>
</dbReference>
<feature type="region of interest" description="Disordered" evidence="1">
    <location>
        <begin position="141"/>
        <end position="303"/>
    </location>
</feature>
<dbReference type="Proteomes" id="UP000664940">
    <property type="component" value="Unassembled WGS sequence"/>
</dbReference>
<dbReference type="GO" id="GO:0006974">
    <property type="term" value="P:DNA damage response"/>
    <property type="evidence" value="ECO:0007669"/>
    <property type="project" value="UniProtKB-ARBA"/>
</dbReference>
<dbReference type="PANTHER" id="PTHR23099">
    <property type="entry name" value="TRANSCRIPTIONAL REGULATOR"/>
    <property type="match status" value="1"/>
</dbReference>
<dbReference type="GO" id="GO:0005634">
    <property type="term" value="C:nucleus"/>
    <property type="evidence" value="ECO:0007669"/>
    <property type="project" value="TreeGrafter"/>
</dbReference>